<sequence length="84" mass="9691">MRIAIEQVVLVLPLCLFYDVVSLMQRRHVIHVDLCATQRFRKMEIFGEGFQLEFVDETCCVSLPRDGRQTGQGKGQTHMVFFAT</sequence>
<name>A0A0S4IQN4_BODSA</name>
<keyword evidence="3" id="KW-1185">Reference proteome</keyword>
<evidence type="ECO:0000313" key="2">
    <source>
        <dbReference type="EMBL" id="CUE92155.1"/>
    </source>
</evidence>
<dbReference type="EMBL" id="CYKH01000212">
    <property type="protein sequence ID" value="CUE92155.1"/>
    <property type="molecule type" value="Genomic_DNA"/>
</dbReference>
<feature type="signal peptide" evidence="1">
    <location>
        <begin position="1"/>
        <end position="22"/>
    </location>
</feature>
<gene>
    <name evidence="2" type="ORF">BSAL_57420</name>
</gene>
<protein>
    <recommendedName>
        <fullName evidence="4">Membrane-associated protein</fullName>
    </recommendedName>
</protein>
<evidence type="ECO:0008006" key="4">
    <source>
        <dbReference type="Google" id="ProtNLM"/>
    </source>
</evidence>
<dbReference type="VEuPathDB" id="TriTrypDB:BSAL_57420"/>
<evidence type="ECO:0000313" key="3">
    <source>
        <dbReference type="Proteomes" id="UP000051952"/>
    </source>
</evidence>
<proteinExistence type="predicted"/>
<dbReference type="AlphaFoldDB" id="A0A0S4IQN4"/>
<accession>A0A0S4IQN4</accession>
<organism evidence="2 3">
    <name type="scientific">Bodo saltans</name>
    <name type="common">Flagellated protozoan</name>
    <dbReference type="NCBI Taxonomy" id="75058"/>
    <lineage>
        <taxon>Eukaryota</taxon>
        <taxon>Discoba</taxon>
        <taxon>Euglenozoa</taxon>
        <taxon>Kinetoplastea</taxon>
        <taxon>Metakinetoplastina</taxon>
        <taxon>Eubodonida</taxon>
        <taxon>Bodonidae</taxon>
        <taxon>Bodo</taxon>
    </lineage>
</organism>
<dbReference type="Proteomes" id="UP000051952">
    <property type="component" value="Unassembled WGS sequence"/>
</dbReference>
<feature type="chain" id="PRO_5006621527" description="Membrane-associated protein" evidence="1">
    <location>
        <begin position="23"/>
        <end position="84"/>
    </location>
</feature>
<keyword evidence="1" id="KW-0732">Signal</keyword>
<evidence type="ECO:0000256" key="1">
    <source>
        <dbReference type="SAM" id="SignalP"/>
    </source>
</evidence>
<reference evidence="3" key="1">
    <citation type="submission" date="2015-09" db="EMBL/GenBank/DDBJ databases">
        <authorList>
            <consortium name="Pathogen Informatics"/>
        </authorList>
    </citation>
    <scope>NUCLEOTIDE SEQUENCE [LARGE SCALE GENOMIC DNA]</scope>
    <source>
        <strain evidence="3">Lake Konstanz</strain>
    </source>
</reference>